<evidence type="ECO:0000313" key="6">
    <source>
        <dbReference type="Proteomes" id="UP000198948"/>
    </source>
</evidence>
<evidence type="ECO:0000256" key="1">
    <source>
        <dbReference type="ARBA" id="ARBA00022801"/>
    </source>
</evidence>
<dbReference type="InterPro" id="IPR029033">
    <property type="entry name" value="His_PPase_superfam"/>
</dbReference>
<dbReference type="InterPro" id="IPR001345">
    <property type="entry name" value="PG/BPGM_mutase_AS"/>
</dbReference>
<feature type="binding site" evidence="3">
    <location>
        <begin position="15"/>
        <end position="22"/>
    </location>
    <ligand>
        <name>substrate</name>
    </ligand>
</feature>
<evidence type="ECO:0000256" key="3">
    <source>
        <dbReference type="PIRSR" id="PIRSR613078-2"/>
    </source>
</evidence>
<dbReference type="GO" id="GO:0005829">
    <property type="term" value="C:cytosol"/>
    <property type="evidence" value="ECO:0007669"/>
    <property type="project" value="TreeGrafter"/>
</dbReference>
<feature type="binding site" evidence="3">
    <location>
        <position position="65"/>
    </location>
    <ligand>
        <name>substrate</name>
    </ligand>
</feature>
<dbReference type="Proteomes" id="UP000198948">
    <property type="component" value="Unassembled WGS sequence"/>
</dbReference>
<keyword evidence="6" id="KW-1185">Reference proteome</keyword>
<dbReference type="SUPFAM" id="SSF53254">
    <property type="entry name" value="Phosphoglycerate mutase-like"/>
    <property type="match status" value="1"/>
</dbReference>
<evidence type="ECO:0000256" key="2">
    <source>
        <dbReference type="PIRSR" id="PIRSR613078-1"/>
    </source>
</evidence>
<dbReference type="Gene3D" id="3.40.50.1240">
    <property type="entry name" value="Phosphoglycerate mutase-like"/>
    <property type="match status" value="1"/>
</dbReference>
<protein>
    <submittedName>
        <fullName evidence="5">Probable phosphoglycerate mutase</fullName>
    </submittedName>
</protein>
<feature type="site" description="Transition state stabilizer" evidence="4">
    <location>
        <position position="184"/>
    </location>
</feature>
<dbReference type="STRING" id="142588.SAMN04488559_1137"/>
<feature type="active site" description="Proton donor/acceptor" evidence="2">
    <location>
        <position position="92"/>
    </location>
</feature>
<feature type="active site" description="Tele-phosphohistidine intermediate" evidence="2">
    <location>
        <position position="16"/>
    </location>
</feature>
<dbReference type="OrthoDB" id="4131070at2"/>
<dbReference type="PANTHER" id="PTHR46517">
    <property type="entry name" value="FRUCTOSE-2,6-BISPHOSPHATASE TIGAR"/>
    <property type="match status" value="1"/>
</dbReference>
<dbReference type="InterPro" id="IPR013078">
    <property type="entry name" value="His_Pase_superF_clade-1"/>
</dbReference>
<dbReference type="RefSeq" id="WP_092652892.1">
    <property type="nucleotide sequence ID" value="NZ_FOHA01000013.1"/>
</dbReference>
<dbReference type="PROSITE" id="PS00175">
    <property type="entry name" value="PG_MUTASE"/>
    <property type="match status" value="1"/>
</dbReference>
<feature type="binding site" evidence="3">
    <location>
        <begin position="92"/>
        <end position="95"/>
    </location>
    <ligand>
        <name>substrate</name>
    </ligand>
</feature>
<dbReference type="GO" id="GO:0043456">
    <property type="term" value="P:regulation of pentose-phosphate shunt"/>
    <property type="evidence" value="ECO:0007669"/>
    <property type="project" value="TreeGrafter"/>
</dbReference>
<organism evidence="5 6">
    <name type="scientific">Isobaculum melis</name>
    <dbReference type="NCBI Taxonomy" id="142588"/>
    <lineage>
        <taxon>Bacteria</taxon>
        <taxon>Bacillati</taxon>
        <taxon>Bacillota</taxon>
        <taxon>Bacilli</taxon>
        <taxon>Lactobacillales</taxon>
        <taxon>Carnobacteriaceae</taxon>
        <taxon>Isobaculum</taxon>
    </lineage>
</organism>
<accession>A0A1H9TG66</accession>
<evidence type="ECO:0000256" key="4">
    <source>
        <dbReference type="PIRSR" id="PIRSR613078-3"/>
    </source>
</evidence>
<proteinExistence type="predicted"/>
<reference evidence="5 6" key="1">
    <citation type="submission" date="2016-10" db="EMBL/GenBank/DDBJ databases">
        <authorList>
            <person name="de Groot N.N."/>
        </authorList>
    </citation>
    <scope>NUCLEOTIDE SEQUENCE [LARGE SCALE GENOMIC DNA]</scope>
    <source>
        <strain evidence="5 6">DSM 13760</strain>
    </source>
</reference>
<name>A0A1H9TG66_9LACT</name>
<dbReference type="CDD" id="cd07067">
    <property type="entry name" value="HP_PGM_like"/>
    <property type="match status" value="1"/>
</dbReference>
<dbReference type="EMBL" id="FOHA01000013">
    <property type="protein sequence ID" value="SER95819.1"/>
    <property type="molecule type" value="Genomic_DNA"/>
</dbReference>
<evidence type="ECO:0000313" key="5">
    <source>
        <dbReference type="EMBL" id="SER95819.1"/>
    </source>
</evidence>
<dbReference type="Pfam" id="PF00300">
    <property type="entry name" value="His_Phos_1"/>
    <property type="match status" value="2"/>
</dbReference>
<dbReference type="GO" id="GO:0004331">
    <property type="term" value="F:fructose-2,6-bisphosphate 2-phosphatase activity"/>
    <property type="evidence" value="ECO:0007669"/>
    <property type="project" value="TreeGrafter"/>
</dbReference>
<keyword evidence="1" id="KW-0378">Hydrolase</keyword>
<dbReference type="PANTHER" id="PTHR46517:SF1">
    <property type="entry name" value="FRUCTOSE-2,6-BISPHOSPHATASE TIGAR"/>
    <property type="match status" value="1"/>
</dbReference>
<gene>
    <name evidence="5" type="ORF">SAMN04488559_1137</name>
</gene>
<sequence>MVHKSDKRVTLYLVRHGETTFNANFQVQGWSDTPLTEKGVKGAEVLGKKLAMIPFKKAYASDLGRAIKTARLLINLSKKQTLELTELIELREWHYGGFEGRDDAFMWGIIFESQGLTYDPAFSQLKALTEKVTEAEIAEIIQTNDATKTAESYLEIVTRVKQGIEKIIAEMIALGGGNALIVTHGMTILTILKLFVAEPVEALELPNCSVTTLVIENGRIYLETLGEQ</sequence>
<dbReference type="InterPro" id="IPR051695">
    <property type="entry name" value="Phosphoglycerate_Mutase"/>
</dbReference>
<dbReference type="AlphaFoldDB" id="A0A1H9TG66"/>
<dbReference type="GO" id="GO:0045820">
    <property type="term" value="P:negative regulation of glycolytic process"/>
    <property type="evidence" value="ECO:0007669"/>
    <property type="project" value="TreeGrafter"/>
</dbReference>
<dbReference type="PIRSF" id="PIRSF000709">
    <property type="entry name" value="6PFK_2-Ptase"/>
    <property type="match status" value="1"/>
</dbReference>
<dbReference type="SMART" id="SM00855">
    <property type="entry name" value="PGAM"/>
    <property type="match status" value="1"/>
</dbReference>